<feature type="compositionally biased region" description="Basic and acidic residues" evidence="4">
    <location>
        <begin position="129"/>
        <end position="144"/>
    </location>
</feature>
<evidence type="ECO:0000256" key="1">
    <source>
        <dbReference type="ARBA" id="ARBA00004123"/>
    </source>
</evidence>
<feature type="compositionally biased region" description="Acidic residues" evidence="4">
    <location>
        <begin position="62"/>
        <end position="94"/>
    </location>
</feature>
<evidence type="ECO:0000256" key="4">
    <source>
        <dbReference type="SAM" id="MobiDB-lite"/>
    </source>
</evidence>
<comment type="subcellular location">
    <subcellularLocation>
        <location evidence="1">Nucleus</location>
    </subcellularLocation>
</comment>
<dbReference type="PANTHER" id="PTHR15052:SF2">
    <property type="entry name" value="GENERAL TRANSCRIPTION FACTOR 3C POLYPEPTIDE 2"/>
    <property type="match status" value="1"/>
</dbReference>
<reference evidence="5 6" key="1">
    <citation type="submission" date="2019-04" db="EMBL/GenBank/DDBJ databases">
        <title>Aspergillus burnettii sp. nov., novel species from soil in southeast Queensland.</title>
        <authorList>
            <person name="Gilchrist C.L.M."/>
            <person name="Pitt J.I."/>
            <person name="Lange L."/>
            <person name="Lacey H.J."/>
            <person name="Vuong D."/>
            <person name="Midgley D.J."/>
            <person name="Greenfield P."/>
            <person name="Bradbury M."/>
            <person name="Lacey E."/>
            <person name="Busk P.K."/>
            <person name="Pilgaard B."/>
            <person name="Chooi Y.H."/>
            <person name="Piggott A.M."/>
        </authorList>
    </citation>
    <scope>NUCLEOTIDE SEQUENCE [LARGE SCALE GENOMIC DNA]</scope>
    <source>
        <strain evidence="5 6">FRR 5400</strain>
    </source>
</reference>
<feature type="region of interest" description="Disordered" evidence="4">
    <location>
        <begin position="1"/>
        <end position="144"/>
    </location>
</feature>
<accession>A0A8H6AGZ3</accession>
<feature type="compositionally biased region" description="Basic and acidic residues" evidence="4">
    <location>
        <begin position="36"/>
        <end position="47"/>
    </location>
</feature>
<organism evidence="5 6">
    <name type="scientific">Petromyces alliaceus</name>
    <name type="common">Aspergillus alliaceus</name>
    <dbReference type="NCBI Taxonomy" id="209559"/>
    <lineage>
        <taxon>Eukaryota</taxon>
        <taxon>Fungi</taxon>
        <taxon>Dikarya</taxon>
        <taxon>Ascomycota</taxon>
        <taxon>Pezizomycotina</taxon>
        <taxon>Eurotiomycetes</taxon>
        <taxon>Eurotiomycetidae</taxon>
        <taxon>Eurotiales</taxon>
        <taxon>Aspergillaceae</taxon>
        <taxon>Aspergillus</taxon>
        <taxon>Aspergillus subgen. Circumdati</taxon>
    </lineage>
</organism>
<dbReference type="GO" id="GO:0000127">
    <property type="term" value="C:transcription factor TFIIIC complex"/>
    <property type="evidence" value="ECO:0007669"/>
    <property type="project" value="TreeGrafter"/>
</dbReference>
<gene>
    <name evidence="5" type="ORF">ETB97_000049</name>
</gene>
<comment type="caution">
    <text evidence="5">The sequence shown here is derived from an EMBL/GenBank/DDBJ whole genome shotgun (WGS) entry which is preliminary data.</text>
</comment>
<evidence type="ECO:0000313" key="5">
    <source>
        <dbReference type="EMBL" id="KAF5867280.1"/>
    </source>
</evidence>
<dbReference type="InterPro" id="IPR015943">
    <property type="entry name" value="WD40/YVTN_repeat-like_dom_sf"/>
</dbReference>
<dbReference type="GO" id="GO:0006383">
    <property type="term" value="P:transcription by RNA polymerase III"/>
    <property type="evidence" value="ECO:0007669"/>
    <property type="project" value="TreeGrafter"/>
</dbReference>
<dbReference type="AlphaFoldDB" id="A0A8H6AGZ3"/>
<evidence type="ECO:0000256" key="3">
    <source>
        <dbReference type="ARBA" id="ARBA00023242"/>
    </source>
</evidence>
<evidence type="ECO:0000313" key="6">
    <source>
        <dbReference type="Proteomes" id="UP000541154"/>
    </source>
</evidence>
<dbReference type="InterPro" id="IPR052416">
    <property type="entry name" value="GTF3C_component"/>
</dbReference>
<keyword evidence="3" id="KW-0539">Nucleus</keyword>
<dbReference type="Gene3D" id="2.130.10.10">
    <property type="entry name" value="YVTN repeat-like/Quinoprotein amine dehydrogenase"/>
    <property type="match status" value="1"/>
</dbReference>
<keyword evidence="2" id="KW-0804">Transcription</keyword>
<evidence type="ECO:0008006" key="7">
    <source>
        <dbReference type="Google" id="ProtNLM"/>
    </source>
</evidence>
<sequence length="750" mass="84045">MPRARRSTRSTGGKIDKIKYTSDPFEIAGVSDESDANPRVKERKEQAGNDDSSDEEFAHGDEQEEEEDDDDDEVSEEDVAPENDDDDENDEYGSDGEGAGRSARKAAVSRPKARQRPHAEGAATSSSSSRDEMHSRGAHSSLDRMGKMVHLRTMFGTDEKDLLSIIYARERWSGGVDSGFPTRDSLNEAPYVPDCGYGPTFGVAPEDMKTERTRGWDWYYDDDVGGRLRKRQHLEEITEKEAYGVFIPRAKEKKHTVLIGPVDDQKMFTLGHHESFDFGEAFGEAKVREKVKPGNAGKPKGKASMQEDSASRKRKNREGWILNLGQKVQCMAWAPNQSGLTQYLAVTTPLSKEEKEQCPDLFKEQGAPAFRPSPPYPCALQLWTFKAEREESLTKHIDMNSKPRLRMALCTKWGDLRRMAWCPMRRESREEDDEDPLRSVGLLAGVWGDGYVRVLDIKLSRAPNKVEYYTVQSPVFEARPPSTLCTCLTWLSPSDIAVGCANGFVGIWSIVPSQTSSFQPLPYFYQPIHSTYVLNLASAYPTNAHLITTTSMDGETRLWSVLDPQKDLVESNRMRVGSPHLSYSPLLHSFVSSDENDFARLLALRRFYTTTAIARFPSTVSSLAPCSAWHPSVMYGCTSGAVVATNPIRRLMHAKEKQWQQTWFTHEWARGDDMGSSGISRFHDGYRAESISLLRNMMGDRKMVNGVMMITIYDEPTHVTSLSWNPNQACAGWASAGMGCGLIRVEDLAT</sequence>
<dbReference type="GO" id="GO:0005634">
    <property type="term" value="C:nucleus"/>
    <property type="evidence" value="ECO:0007669"/>
    <property type="project" value="UniProtKB-SubCell"/>
</dbReference>
<feature type="region of interest" description="Disordered" evidence="4">
    <location>
        <begin position="290"/>
        <end position="316"/>
    </location>
</feature>
<dbReference type="EMBL" id="SPNV01000001">
    <property type="protein sequence ID" value="KAF5867280.1"/>
    <property type="molecule type" value="Genomic_DNA"/>
</dbReference>
<keyword evidence="6" id="KW-1185">Reference proteome</keyword>
<dbReference type="PANTHER" id="PTHR15052">
    <property type="entry name" value="RNA POLYMERASE III TRANSCRIPTION INITIATION FACTOR COMPLEX SUBUNIT"/>
    <property type="match status" value="1"/>
</dbReference>
<evidence type="ECO:0000256" key="2">
    <source>
        <dbReference type="ARBA" id="ARBA00023163"/>
    </source>
</evidence>
<dbReference type="InterPro" id="IPR036322">
    <property type="entry name" value="WD40_repeat_dom_sf"/>
</dbReference>
<name>A0A8H6AGZ3_PETAA</name>
<dbReference type="SUPFAM" id="SSF50978">
    <property type="entry name" value="WD40 repeat-like"/>
    <property type="match status" value="1"/>
</dbReference>
<protein>
    <recommendedName>
        <fullName evidence="7">Transcription factor TFIIIC complex subunit Tfc6</fullName>
    </recommendedName>
</protein>
<dbReference type="Proteomes" id="UP000541154">
    <property type="component" value="Unassembled WGS sequence"/>
</dbReference>
<proteinExistence type="predicted"/>